<evidence type="ECO:0000256" key="1">
    <source>
        <dbReference type="ARBA" id="ARBA00000085"/>
    </source>
</evidence>
<feature type="coiled-coil region" evidence="6">
    <location>
        <begin position="185"/>
        <end position="216"/>
    </location>
</feature>
<dbReference type="PRINTS" id="PR00344">
    <property type="entry name" value="BCTRLSENSOR"/>
</dbReference>
<dbReference type="PANTHER" id="PTHR43047">
    <property type="entry name" value="TWO-COMPONENT HISTIDINE PROTEIN KINASE"/>
    <property type="match status" value="1"/>
</dbReference>
<dbReference type="PROSITE" id="PS50112">
    <property type="entry name" value="PAS"/>
    <property type="match status" value="1"/>
</dbReference>
<dbReference type="CDD" id="cd00130">
    <property type="entry name" value="PAS"/>
    <property type="match status" value="1"/>
</dbReference>
<keyword evidence="4" id="KW-0808">Transferase</keyword>
<evidence type="ECO:0000259" key="9">
    <source>
        <dbReference type="PROSITE" id="PS50113"/>
    </source>
</evidence>
<reference evidence="10 11" key="1">
    <citation type="submission" date="2022-11" db="EMBL/GenBank/DDBJ databases">
        <title>Minimal conservation of predation-associated metabolite biosynthetic gene clusters underscores biosynthetic potential of Myxococcota including descriptions for ten novel species: Archangium lansinium sp. nov., Myxococcus landrumus sp. nov., Nannocystis bai.</title>
        <authorList>
            <person name="Ahearne A."/>
            <person name="Stevens C."/>
            <person name="Phillips K."/>
        </authorList>
    </citation>
    <scope>NUCLEOTIDE SEQUENCE [LARGE SCALE GENOMIC DNA]</scope>
    <source>
        <strain evidence="10 11">MIWBW</strain>
    </source>
</reference>
<feature type="domain" description="PAS" evidence="8">
    <location>
        <begin position="350"/>
        <end position="392"/>
    </location>
</feature>
<evidence type="ECO:0000256" key="4">
    <source>
        <dbReference type="ARBA" id="ARBA00022679"/>
    </source>
</evidence>
<dbReference type="SMART" id="SM00086">
    <property type="entry name" value="PAC"/>
    <property type="match status" value="2"/>
</dbReference>
<keyword evidence="5" id="KW-0418">Kinase</keyword>
<dbReference type="SMART" id="SM00387">
    <property type="entry name" value="HATPase_c"/>
    <property type="match status" value="1"/>
</dbReference>
<dbReference type="Pfam" id="PF00512">
    <property type="entry name" value="HisKA"/>
    <property type="match status" value="1"/>
</dbReference>
<evidence type="ECO:0000259" key="7">
    <source>
        <dbReference type="PROSITE" id="PS50109"/>
    </source>
</evidence>
<dbReference type="SMART" id="SM00065">
    <property type="entry name" value="GAF"/>
    <property type="match status" value="2"/>
</dbReference>
<dbReference type="PROSITE" id="PS50109">
    <property type="entry name" value="HIS_KIN"/>
    <property type="match status" value="1"/>
</dbReference>
<feature type="domain" description="PAC" evidence="9">
    <location>
        <begin position="294"/>
        <end position="349"/>
    </location>
</feature>
<evidence type="ECO:0000256" key="3">
    <source>
        <dbReference type="ARBA" id="ARBA00022553"/>
    </source>
</evidence>
<dbReference type="SUPFAM" id="SSF55874">
    <property type="entry name" value="ATPase domain of HSP90 chaperone/DNA topoisomerase II/histidine kinase"/>
    <property type="match status" value="1"/>
</dbReference>
<feature type="domain" description="Histidine kinase" evidence="7">
    <location>
        <begin position="659"/>
        <end position="879"/>
    </location>
</feature>
<dbReference type="InterPro" id="IPR029016">
    <property type="entry name" value="GAF-like_dom_sf"/>
</dbReference>
<evidence type="ECO:0000313" key="11">
    <source>
        <dbReference type="Proteomes" id="UP001207654"/>
    </source>
</evidence>
<dbReference type="InterPro" id="IPR003018">
    <property type="entry name" value="GAF"/>
</dbReference>
<evidence type="ECO:0000256" key="6">
    <source>
        <dbReference type="SAM" id="Coils"/>
    </source>
</evidence>
<dbReference type="Gene3D" id="3.30.565.10">
    <property type="entry name" value="Histidine kinase-like ATPase, C-terminal domain"/>
    <property type="match status" value="1"/>
</dbReference>
<dbReference type="Pfam" id="PF02518">
    <property type="entry name" value="HATPase_c"/>
    <property type="match status" value="1"/>
</dbReference>
<name>A0ABT4ANI3_9BACT</name>
<evidence type="ECO:0000256" key="5">
    <source>
        <dbReference type="ARBA" id="ARBA00022777"/>
    </source>
</evidence>
<keyword evidence="3" id="KW-0597">Phosphoprotein</keyword>
<evidence type="ECO:0000313" key="10">
    <source>
        <dbReference type="EMBL" id="MCY1083258.1"/>
    </source>
</evidence>
<dbReference type="SMART" id="SM00091">
    <property type="entry name" value="PAS"/>
    <property type="match status" value="1"/>
</dbReference>
<dbReference type="InterPro" id="IPR004358">
    <property type="entry name" value="Sig_transdc_His_kin-like_C"/>
</dbReference>
<dbReference type="InterPro" id="IPR036890">
    <property type="entry name" value="HATPase_C_sf"/>
</dbReference>
<gene>
    <name evidence="10" type="ORF">OV287_53370</name>
</gene>
<evidence type="ECO:0000256" key="2">
    <source>
        <dbReference type="ARBA" id="ARBA00012438"/>
    </source>
</evidence>
<dbReference type="RefSeq" id="WP_267541794.1">
    <property type="nucleotide sequence ID" value="NZ_JAPNKA010000001.1"/>
</dbReference>
<dbReference type="Gene3D" id="3.30.450.20">
    <property type="entry name" value="PAS domain"/>
    <property type="match status" value="2"/>
</dbReference>
<dbReference type="SMART" id="SM00388">
    <property type="entry name" value="HisKA"/>
    <property type="match status" value="1"/>
</dbReference>
<accession>A0ABT4ANI3</accession>
<dbReference type="CDD" id="cd00082">
    <property type="entry name" value="HisKA"/>
    <property type="match status" value="1"/>
</dbReference>
<proteinExistence type="predicted"/>
<dbReference type="InterPro" id="IPR000700">
    <property type="entry name" value="PAS-assoc_C"/>
</dbReference>
<dbReference type="NCBIfam" id="TIGR00229">
    <property type="entry name" value="sensory_box"/>
    <property type="match status" value="2"/>
</dbReference>
<comment type="catalytic activity">
    <reaction evidence="1">
        <text>ATP + protein L-histidine = ADP + protein N-phospho-L-histidine.</text>
        <dbReference type="EC" id="2.7.13.3"/>
    </reaction>
</comment>
<evidence type="ECO:0000259" key="8">
    <source>
        <dbReference type="PROSITE" id="PS50112"/>
    </source>
</evidence>
<dbReference type="InterPro" id="IPR036097">
    <property type="entry name" value="HisK_dim/P_sf"/>
</dbReference>
<dbReference type="PROSITE" id="PS50113">
    <property type="entry name" value="PAC"/>
    <property type="match status" value="1"/>
</dbReference>
<protein>
    <recommendedName>
        <fullName evidence="2">histidine kinase</fullName>
        <ecNumber evidence="2">2.7.13.3</ecNumber>
    </recommendedName>
</protein>
<dbReference type="SUPFAM" id="SSF47384">
    <property type="entry name" value="Homodimeric domain of signal transducing histidine kinase"/>
    <property type="match status" value="1"/>
</dbReference>
<dbReference type="Pfam" id="PF13426">
    <property type="entry name" value="PAS_9"/>
    <property type="match status" value="2"/>
</dbReference>
<dbReference type="Gene3D" id="3.30.450.40">
    <property type="match status" value="2"/>
</dbReference>
<dbReference type="Pfam" id="PF13185">
    <property type="entry name" value="GAF_2"/>
    <property type="match status" value="2"/>
</dbReference>
<dbReference type="EC" id="2.7.13.3" evidence="2"/>
<comment type="caution">
    <text evidence="10">The sequence shown here is derived from an EMBL/GenBank/DDBJ whole genome shotgun (WGS) entry which is preliminary data.</text>
</comment>
<dbReference type="InterPro" id="IPR035965">
    <property type="entry name" value="PAS-like_dom_sf"/>
</dbReference>
<dbReference type="SUPFAM" id="SSF55781">
    <property type="entry name" value="GAF domain-like"/>
    <property type="match status" value="2"/>
</dbReference>
<dbReference type="InterPro" id="IPR001610">
    <property type="entry name" value="PAC"/>
</dbReference>
<dbReference type="InterPro" id="IPR003661">
    <property type="entry name" value="HisK_dim/P_dom"/>
</dbReference>
<dbReference type="EMBL" id="JAPNKA010000001">
    <property type="protein sequence ID" value="MCY1083258.1"/>
    <property type="molecule type" value="Genomic_DNA"/>
</dbReference>
<dbReference type="PANTHER" id="PTHR43047:SF72">
    <property type="entry name" value="OSMOSENSING HISTIDINE PROTEIN KINASE SLN1"/>
    <property type="match status" value="1"/>
</dbReference>
<organism evidence="10 11">
    <name type="scientific">Archangium lansingense</name>
    <dbReference type="NCBI Taxonomy" id="2995310"/>
    <lineage>
        <taxon>Bacteria</taxon>
        <taxon>Pseudomonadati</taxon>
        <taxon>Myxococcota</taxon>
        <taxon>Myxococcia</taxon>
        <taxon>Myxococcales</taxon>
        <taxon>Cystobacterineae</taxon>
        <taxon>Archangiaceae</taxon>
        <taxon>Archangium</taxon>
    </lineage>
</organism>
<dbReference type="Proteomes" id="UP001207654">
    <property type="component" value="Unassembled WGS sequence"/>
</dbReference>
<keyword evidence="6" id="KW-0175">Coiled coil</keyword>
<keyword evidence="11" id="KW-1185">Reference proteome</keyword>
<dbReference type="InterPro" id="IPR005467">
    <property type="entry name" value="His_kinase_dom"/>
</dbReference>
<dbReference type="Gene3D" id="1.10.287.130">
    <property type="match status" value="1"/>
</dbReference>
<dbReference type="InterPro" id="IPR000014">
    <property type="entry name" value="PAS"/>
</dbReference>
<dbReference type="SUPFAM" id="SSF55785">
    <property type="entry name" value="PYP-like sensor domain (PAS domain)"/>
    <property type="match status" value="2"/>
</dbReference>
<dbReference type="InterPro" id="IPR003594">
    <property type="entry name" value="HATPase_dom"/>
</dbReference>
<sequence>MGAVERVDSCPGVRVSETRQHSARKTVERLLRLQKVTSKLSQALTPDQVAGVIVQQAGPAMGAIDCTIYLMEEQGLRLVRVEGIPAVDLETWGCLPVDAPVPVAEAARLGEPVWVESLASLRERYPFTHDKQLSNQRAWASLPLEVERRVLGVLTLGFERERGFAEEDRDFACLVARQCAQALERAHLYARERELREQAERARAEAEEHRRLLELEHLRLKAVLQQLPQAVILAEAPSGRMMMGNEQVARLNGGPIPGDWNLEEDLVAVSGFHADGRLYEPHEWPLVRALTQGETIRGEVLDVQRQDGSRLSLSVSAGPVKDTEGRVTAAVALLEDITERLRLEKSLRQGEAVFRRIMESDMMGLAFTDKDGVIHEANAAFLALVGYSRQEMERGALQWGVLVPAEGKDAGRRKQIELLARGVLTAFEMELVRGDGRRVPVLTGAAQVEDLERVISFVLDLTDLKRAEGAVRFLATASRVLGQSLEVSDATLQHVAGLASVSVASWCVIDLVTPEGGLRRAAAAHEDPSREPRLWRAWPTPSMHDSGGPLLQALHSGEPLLFHDFRAETWRQVSSGFVPLEQVMEAGEVCSVMVVPLRSHERVLGLVTLGACRPRGCLCPEDLSMGQELAHRLAAALESSRLFLESQRAVRLRDEFLAVASHELKTPLTPLRLQLQGLRRVVESQVNEPVSPERVLRVVRGCESQVRKLAGLVNDLLDVAKLAQGRLPLHLEEVDLRAVARDVLEQLSAEASRVECRVELGDGSPVVGRWDRLRLEQVVTNLLTNALKYGAGRPVHVRVGWENGLAKLSVRDEGIGIAPEHRGRIFGKFERAVSERHYGGLGLGLHITQQIVSALGGSILLESEVGRGSTFTVELPPDA</sequence>